<evidence type="ECO:0000313" key="3">
    <source>
        <dbReference type="Proteomes" id="UP001167864"/>
    </source>
</evidence>
<organism evidence="2 3">
    <name type="scientific">Yersinia nurmii</name>
    <dbReference type="NCBI Taxonomy" id="685706"/>
    <lineage>
        <taxon>Bacteria</taxon>
        <taxon>Pseudomonadati</taxon>
        <taxon>Pseudomonadota</taxon>
        <taxon>Gammaproteobacteria</taxon>
        <taxon>Enterobacterales</taxon>
        <taxon>Yersiniaceae</taxon>
        <taxon>Yersinia</taxon>
    </lineage>
</organism>
<dbReference type="InterPro" id="IPR016584">
    <property type="entry name" value="MeTrfase_VrtF"/>
</dbReference>
<dbReference type="CDD" id="cd02440">
    <property type="entry name" value="AdoMet_MTases"/>
    <property type="match status" value="1"/>
</dbReference>
<dbReference type="SUPFAM" id="SSF53335">
    <property type="entry name" value="S-adenosyl-L-methionine-dependent methyltransferases"/>
    <property type="match status" value="1"/>
</dbReference>
<dbReference type="InterPro" id="IPR013217">
    <property type="entry name" value="Methyltransf_12"/>
</dbReference>
<name>A0AAW7JT66_9GAMM</name>
<dbReference type="GO" id="GO:0032259">
    <property type="term" value="P:methylation"/>
    <property type="evidence" value="ECO:0007669"/>
    <property type="project" value="UniProtKB-KW"/>
</dbReference>
<dbReference type="AlphaFoldDB" id="A0AAW7JT66"/>
<dbReference type="GO" id="GO:0008168">
    <property type="term" value="F:methyltransferase activity"/>
    <property type="evidence" value="ECO:0007669"/>
    <property type="project" value="UniProtKB-KW"/>
</dbReference>
<comment type="caution">
    <text evidence="2">The sequence shown here is derived from an EMBL/GenBank/DDBJ whole genome shotgun (WGS) entry which is preliminary data.</text>
</comment>
<dbReference type="RefSeq" id="WP_289817533.1">
    <property type="nucleotide sequence ID" value="NZ_JAUEHU010000001.1"/>
</dbReference>
<dbReference type="InterPro" id="IPR029063">
    <property type="entry name" value="SAM-dependent_MTases_sf"/>
</dbReference>
<dbReference type="Gene3D" id="3.40.50.150">
    <property type="entry name" value="Vaccinia Virus protein VP39"/>
    <property type="match status" value="1"/>
</dbReference>
<dbReference type="Proteomes" id="UP001167864">
    <property type="component" value="Unassembled WGS sequence"/>
</dbReference>
<evidence type="ECO:0000313" key="2">
    <source>
        <dbReference type="EMBL" id="MDN0086122.1"/>
    </source>
</evidence>
<dbReference type="Pfam" id="PF08242">
    <property type="entry name" value="Methyltransf_12"/>
    <property type="match status" value="1"/>
</dbReference>
<keyword evidence="2" id="KW-0808">Transferase</keyword>
<reference evidence="2" key="1">
    <citation type="submission" date="2023-06" db="EMBL/GenBank/DDBJ databases">
        <authorList>
            <person name="Polev D.E."/>
            <person name="Saitova A.T."/>
            <person name="Bogumilchik E.A."/>
            <person name="Kokorina G.I."/>
            <person name="Voskresenskaia E.A."/>
        </authorList>
    </citation>
    <scope>NUCLEOTIDE SEQUENCE</scope>
    <source>
        <strain evidence="2">2145 StPb PI</strain>
    </source>
</reference>
<keyword evidence="2" id="KW-0489">Methyltransferase</keyword>
<protein>
    <submittedName>
        <fullName evidence="2">Class I SAM-dependent methyltransferase</fullName>
    </submittedName>
</protein>
<sequence length="222" mass="24510">MNAKNTKGAQVYTPLSLKLYDWWVLSISNKYAWGCSTKDILLPHLQQHMGKKHLDIGVGTGYYLANTPRGSQDITLLDLNPNCLEASKNRVGLHRISECVLHDVFQPLPEHLNNQFDSVSLFYLLHCLPGNMSEKAPAITLAASAIKDDGVVCGATILGEGVEHNAFARKLMSVYNQKGIFSNHQDALDNLHSVLSTHFKQVDVQLHGSVAVFSAKGRKCEN</sequence>
<evidence type="ECO:0000259" key="1">
    <source>
        <dbReference type="Pfam" id="PF08242"/>
    </source>
</evidence>
<feature type="domain" description="Methyltransferase type 12" evidence="1">
    <location>
        <begin position="54"/>
        <end position="151"/>
    </location>
</feature>
<gene>
    <name evidence="2" type="ORF">QVN42_01730</name>
</gene>
<accession>A0AAW7JT66</accession>
<dbReference type="EMBL" id="JAUEHU010000001">
    <property type="protein sequence ID" value="MDN0086122.1"/>
    <property type="molecule type" value="Genomic_DNA"/>
</dbReference>
<proteinExistence type="predicted"/>
<dbReference type="PIRSF" id="PIRSF011491">
    <property type="entry name" value="Mtase_YbcY_prd"/>
    <property type="match status" value="1"/>
</dbReference>